<dbReference type="Pfam" id="PF01558">
    <property type="entry name" value="POR"/>
    <property type="match status" value="1"/>
</dbReference>
<dbReference type="SUPFAM" id="SSF53323">
    <property type="entry name" value="Pyruvate-ferredoxin oxidoreductase, PFOR, domain III"/>
    <property type="match status" value="1"/>
</dbReference>
<dbReference type="InterPro" id="IPR002869">
    <property type="entry name" value="Pyrv_flavodox_OxRed_cen"/>
</dbReference>
<reference evidence="3 4" key="1">
    <citation type="submission" date="2024-01" db="EMBL/GenBank/DDBJ databases">
        <title>novel species in genus Adlercreutzia.</title>
        <authorList>
            <person name="Liu X."/>
        </authorList>
    </citation>
    <scope>NUCLEOTIDE SEQUENCE [LARGE SCALE GENOMIC DNA]</scope>
    <source>
        <strain evidence="3 4">R22</strain>
    </source>
</reference>
<dbReference type="EMBL" id="JAYMFH010000003">
    <property type="protein sequence ID" value="MEC4294295.1"/>
    <property type="molecule type" value="Genomic_DNA"/>
</dbReference>
<evidence type="ECO:0000259" key="2">
    <source>
        <dbReference type="Pfam" id="PF01558"/>
    </source>
</evidence>
<feature type="domain" description="Pyruvate/ketoisovalerate oxidoreductase catalytic" evidence="2">
    <location>
        <begin position="14"/>
        <end position="188"/>
    </location>
</feature>
<keyword evidence="4" id="KW-1185">Reference proteome</keyword>
<evidence type="ECO:0000313" key="4">
    <source>
        <dbReference type="Proteomes" id="UP001343724"/>
    </source>
</evidence>
<organism evidence="3 4">
    <name type="scientific">Adlercreutzia shanghongiae</name>
    <dbReference type="NCBI Taxonomy" id="3111773"/>
    <lineage>
        <taxon>Bacteria</taxon>
        <taxon>Bacillati</taxon>
        <taxon>Actinomycetota</taxon>
        <taxon>Coriobacteriia</taxon>
        <taxon>Eggerthellales</taxon>
        <taxon>Eggerthellaceae</taxon>
        <taxon>Adlercreutzia</taxon>
    </lineage>
</organism>
<dbReference type="PANTHER" id="PTHR43854">
    <property type="entry name" value="INDOLEPYRUVATE OXIDOREDUCTASE SUBUNIT IORB"/>
    <property type="match status" value="1"/>
</dbReference>
<dbReference type="Gene3D" id="3.40.920.10">
    <property type="entry name" value="Pyruvate-ferredoxin oxidoreductase, PFOR, domain III"/>
    <property type="match status" value="1"/>
</dbReference>
<dbReference type="PANTHER" id="PTHR43854:SF1">
    <property type="entry name" value="INDOLEPYRUVATE OXIDOREDUCTASE SUBUNIT IORB"/>
    <property type="match status" value="1"/>
</dbReference>
<evidence type="ECO:0000313" key="3">
    <source>
        <dbReference type="EMBL" id="MEC4294295.1"/>
    </source>
</evidence>
<sequence length="197" mass="20338">MVTATKTVLLCGVGGQGTILAADLLAFGCMRAGLDVKVSEIHGMAQRGGAVTTVVRVGEDVKSMVSDLGAADIIVAFETTEALRNLPQLKEGGALIVNDVAIRPLPVLTGAASMPERARERLEAAGALLIDADGIARAAGNAKCANVALVGALSARLDVPVEVWEKTVAERVPEKTVEANLTAFRAGRALVLEKEGN</sequence>
<comment type="caution">
    <text evidence="3">The sequence shown here is derived from an EMBL/GenBank/DDBJ whole genome shotgun (WGS) entry which is preliminary data.</text>
</comment>
<name>A0ABU6IWX1_9ACTN</name>
<proteinExistence type="predicted"/>
<evidence type="ECO:0000256" key="1">
    <source>
        <dbReference type="ARBA" id="ARBA00023002"/>
    </source>
</evidence>
<accession>A0ABU6IWX1</accession>
<dbReference type="RefSeq" id="WP_326439009.1">
    <property type="nucleotide sequence ID" value="NZ_JAYMFH010000003.1"/>
</dbReference>
<protein>
    <submittedName>
        <fullName evidence="3">Indolepyruvate oxidoreductase subunit beta</fullName>
    </submittedName>
</protein>
<gene>
    <name evidence="3" type="ORF">VJ920_03100</name>
</gene>
<dbReference type="Proteomes" id="UP001343724">
    <property type="component" value="Unassembled WGS sequence"/>
</dbReference>
<dbReference type="InterPro" id="IPR019752">
    <property type="entry name" value="Pyrv/ketoisovalerate_OxRed_cat"/>
</dbReference>
<keyword evidence="1" id="KW-0560">Oxidoreductase</keyword>
<dbReference type="InterPro" id="IPR052198">
    <property type="entry name" value="IorB_Oxidoreductase"/>
</dbReference>